<feature type="repeat" description="TPR" evidence="4">
    <location>
        <begin position="87"/>
        <end position="120"/>
    </location>
</feature>
<evidence type="ECO:0000256" key="4">
    <source>
        <dbReference type="PROSITE-ProRule" id="PRU00339"/>
    </source>
</evidence>
<feature type="domain" description="Cytochrome c-type biogenesis protein H TPR" evidence="5">
    <location>
        <begin position="78"/>
        <end position="193"/>
    </location>
</feature>
<dbReference type="PROSITE" id="PS50005">
    <property type="entry name" value="TPR"/>
    <property type="match status" value="1"/>
</dbReference>
<dbReference type="Pfam" id="PF23914">
    <property type="entry name" value="TPR_CcmH_CycH"/>
    <property type="match status" value="1"/>
</dbReference>
<evidence type="ECO:0000313" key="6">
    <source>
        <dbReference type="EMBL" id="PPE67470.1"/>
    </source>
</evidence>
<sequence length="211" mass="22386">MSLFLAVTGALVALTLAALLWPLRAHGRATLVAVSAFTLALTAGGYAWLGSPQHLAPAPASATAESPPVMQAIAQFSARVQQDPTDAHAWAQLARARAALGRDTEAQDALETAARLRPRDANLLASHADFLARLHGGRIDDPTHALVQRALALEPTQPVALTLAAMAAQQRGQHAQAAQLWERLAATMKDDDPLRAQVLERARAAHATRTF</sequence>
<evidence type="ECO:0000256" key="3">
    <source>
        <dbReference type="ARBA" id="ARBA00022803"/>
    </source>
</evidence>
<evidence type="ECO:0000256" key="2">
    <source>
        <dbReference type="ARBA" id="ARBA00022748"/>
    </source>
</evidence>
<keyword evidence="2" id="KW-0201">Cytochrome c-type biogenesis</keyword>
<dbReference type="PANTHER" id="PTHR47870">
    <property type="entry name" value="CYTOCHROME C-TYPE BIOGENESIS PROTEIN CCMH"/>
    <property type="match status" value="1"/>
</dbReference>
<evidence type="ECO:0000259" key="5">
    <source>
        <dbReference type="Pfam" id="PF23914"/>
    </source>
</evidence>
<dbReference type="InterPro" id="IPR019734">
    <property type="entry name" value="TPR_rpt"/>
</dbReference>
<keyword evidence="7" id="KW-1185">Reference proteome</keyword>
<reference evidence="6 7" key="1">
    <citation type="submission" date="2018-02" db="EMBL/GenBank/DDBJ databases">
        <title>Reclassifiation of [Polyangium] brachysporum DSM 7029 as Guopingzhaonella breviflexa gen. nov., sp. nov., a member of the family Comamonadaceae.</title>
        <authorList>
            <person name="Tang B."/>
        </authorList>
    </citation>
    <scope>NUCLEOTIDE SEQUENCE [LARGE SCALE GENOMIC DNA]</scope>
    <source>
        <strain evidence="6 7">BCRC 80649</strain>
    </source>
</reference>
<name>A0A2S5SXI8_9BURK</name>
<comment type="caution">
    <text evidence="6">The sequence shown here is derived from an EMBL/GenBank/DDBJ whole genome shotgun (WGS) entry which is preliminary data.</text>
</comment>
<dbReference type="SUPFAM" id="SSF48452">
    <property type="entry name" value="TPR-like"/>
    <property type="match status" value="1"/>
</dbReference>
<keyword evidence="1" id="KW-0677">Repeat</keyword>
<gene>
    <name evidence="6" type="ORF">C1704_04755</name>
</gene>
<protein>
    <recommendedName>
        <fullName evidence="5">Cytochrome c-type biogenesis protein H TPR domain-containing protein</fullName>
    </recommendedName>
</protein>
<evidence type="ECO:0000313" key="7">
    <source>
        <dbReference type="Proteomes" id="UP000238605"/>
    </source>
</evidence>
<dbReference type="InterPro" id="IPR051263">
    <property type="entry name" value="C-type_cytochrome_biogenesis"/>
</dbReference>
<dbReference type="InterPro" id="IPR056413">
    <property type="entry name" value="TPR_CcmH_CycH"/>
</dbReference>
<proteinExistence type="predicted"/>
<dbReference type="EMBL" id="PSNX01000003">
    <property type="protein sequence ID" value="PPE67470.1"/>
    <property type="molecule type" value="Genomic_DNA"/>
</dbReference>
<dbReference type="OrthoDB" id="9776053at2"/>
<evidence type="ECO:0000256" key="1">
    <source>
        <dbReference type="ARBA" id="ARBA00022737"/>
    </source>
</evidence>
<dbReference type="Gene3D" id="1.25.40.10">
    <property type="entry name" value="Tetratricopeptide repeat domain"/>
    <property type="match status" value="1"/>
</dbReference>
<dbReference type="GO" id="GO:0017004">
    <property type="term" value="P:cytochrome complex assembly"/>
    <property type="evidence" value="ECO:0007669"/>
    <property type="project" value="UniProtKB-KW"/>
</dbReference>
<dbReference type="AlphaFoldDB" id="A0A2S5SXI8"/>
<dbReference type="RefSeq" id="WP_104301485.1">
    <property type="nucleotide sequence ID" value="NZ_PSNX01000003.1"/>
</dbReference>
<keyword evidence="3 4" id="KW-0802">TPR repeat</keyword>
<dbReference type="Proteomes" id="UP000238605">
    <property type="component" value="Unassembled WGS sequence"/>
</dbReference>
<organism evidence="6 7">
    <name type="scientific">Caldimonas caldifontis</name>
    <dbReference type="NCBI Taxonomy" id="1452508"/>
    <lineage>
        <taxon>Bacteria</taxon>
        <taxon>Pseudomonadati</taxon>
        <taxon>Pseudomonadota</taxon>
        <taxon>Betaproteobacteria</taxon>
        <taxon>Burkholderiales</taxon>
        <taxon>Sphaerotilaceae</taxon>
        <taxon>Caldimonas</taxon>
    </lineage>
</organism>
<dbReference type="InterPro" id="IPR011990">
    <property type="entry name" value="TPR-like_helical_dom_sf"/>
</dbReference>
<dbReference type="PANTHER" id="PTHR47870:SF1">
    <property type="entry name" value="CYTOCHROME C-TYPE BIOGENESIS PROTEIN CCMH"/>
    <property type="match status" value="1"/>
</dbReference>
<accession>A0A2S5SXI8</accession>